<keyword evidence="3" id="KW-1185">Reference proteome</keyword>
<evidence type="ECO:0000313" key="3">
    <source>
        <dbReference type="Proteomes" id="UP000694620"/>
    </source>
</evidence>
<evidence type="ECO:0000256" key="1">
    <source>
        <dbReference type="SAM" id="MobiDB-lite"/>
    </source>
</evidence>
<dbReference type="OrthoDB" id="3355217at2759"/>
<dbReference type="Proteomes" id="UP000694620">
    <property type="component" value="Chromosome 18"/>
</dbReference>
<reference evidence="2" key="1">
    <citation type="submission" date="2021-06" db="EMBL/GenBank/DDBJ databases">
        <authorList>
            <consortium name="Wellcome Sanger Institute Data Sharing"/>
        </authorList>
    </citation>
    <scope>NUCLEOTIDE SEQUENCE [LARGE SCALE GENOMIC DNA]</scope>
</reference>
<dbReference type="GeneTree" id="ENSGT00940000163873"/>
<dbReference type="AlphaFoldDB" id="A0A8C4TNC0"/>
<gene>
    <name evidence="2" type="primary">LOC114668868</name>
</gene>
<dbReference type="RefSeq" id="XP_028680695.1">
    <property type="nucleotide sequence ID" value="XM_028824862.2"/>
</dbReference>
<dbReference type="PANTHER" id="PTHR48465">
    <property type="entry name" value="PROTEIN SSUH2 HOMOLOG"/>
    <property type="match status" value="1"/>
</dbReference>
<dbReference type="Ensembl" id="ENSECRT00000033638.1">
    <property type="protein sequence ID" value="ENSECRP00000032914.1"/>
    <property type="gene ID" value="ENSECRG00000022289.1"/>
</dbReference>
<reference evidence="2" key="2">
    <citation type="submission" date="2025-08" db="UniProtKB">
        <authorList>
            <consortium name="Ensembl"/>
        </authorList>
    </citation>
    <scope>IDENTIFICATION</scope>
</reference>
<protein>
    <submittedName>
        <fullName evidence="2">Protein SSUH2 homolog</fullName>
    </submittedName>
</protein>
<evidence type="ECO:0000313" key="2">
    <source>
        <dbReference type="Ensembl" id="ENSECRP00000032914.1"/>
    </source>
</evidence>
<accession>A0A8C4TNC0</accession>
<reference evidence="2" key="3">
    <citation type="submission" date="2025-09" db="UniProtKB">
        <authorList>
            <consortium name="Ensembl"/>
        </authorList>
    </citation>
    <scope>IDENTIFICATION</scope>
</reference>
<organism evidence="2 3">
    <name type="scientific">Erpetoichthys calabaricus</name>
    <name type="common">Rope fish</name>
    <name type="synonym">Calamoichthys calabaricus</name>
    <dbReference type="NCBI Taxonomy" id="27687"/>
    <lineage>
        <taxon>Eukaryota</taxon>
        <taxon>Metazoa</taxon>
        <taxon>Chordata</taxon>
        <taxon>Craniata</taxon>
        <taxon>Vertebrata</taxon>
        <taxon>Euteleostomi</taxon>
        <taxon>Actinopterygii</taxon>
        <taxon>Polypteriformes</taxon>
        <taxon>Polypteridae</taxon>
        <taxon>Erpetoichthys</taxon>
    </lineage>
</organism>
<feature type="region of interest" description="Disordered" evidence="1">
    <location>
        <begin position="47"/>
        <end position="66"/>
    </location>
</feature>
<dbReference type="InterPro" id="IPR052789">
    <property type="entry name" value="SSUH2_homolog"/>
</dbReference>
<name>A0A8C4TNC0_ERPCA</name>
<feature type="compositionally biased region" description="Polar residues" evidence="1">
    <location>
        <begin position="55"/>
        <end position="65"/>
    </location>
</feature>
<sequence>MENSKPLGSVGLDTQPSAPAAPPTEPSRPFSIYETFLTDEGILPQFPPEDRSIQERTPNGTNSPIISLPTIDDDCAREALIQFATEKCCYGVTPAKNLVLMEIKPYATFKYRLETFTEDRGVKWVREPFHGQDVDGPERGPAPSAWEIAVDGPPLFVDRIIHVPVPHTAYVKVCSTCSGLCTVTCYMCSGLGWRTCISCAGTGRQMDNTFCYSCSGMGRSRCFTCFGRGRITCSDCAGNGKQMHYVMLTVTWKNNITEYIQDRQTGFPLKKFSKVNGDNIFCDQSVMVYPIMGFPEEDICEASRVTTQKHLEMFASTRRIHQQRQTIELVPLYHVIYDWKGKQHSYYIYGTEKKVYAPGYPARCCWLCSIL</sequence>
<dbReference type="GeneID" id="114668868"/>
<dbReference type="PANTHER" id="PTHR48465:SF1">
    <property type="entry name" value="PROTEIN SSUH2 HOMOLOG"/>
    <property type="match status" value="1"/>
</dbReference>
<proteinExistence type="predicted"/>
<feature type="region of interest" description="Disordered" evidence="1">
    <location>
        <begin position="1"/>
        <end position="29"/>
    </location>
</feature>